<dbReference type="PANTHER" id="PTHR43280:SF30">
    <property type="entry name" value="MMSAB OPERON REGULATORY PROTEIN"/>
    <property type="match status" value="1"/>
</dbReference>
<evidence type="ECO:0000256" key="2">
    <source>
        <dbReference type="ARBA" id="ARBA00023125"/>
    </source>
</evidence>
<dbReference type="Gene3D" id="1.10.10.60">
    <property type="entry name" value="Homeodomain-like"/>
    <property type="match status" value="2"/>
</dbReference>
<dbReference type="InterPro" id="IPR018062">
    <property type="entry name" value="HTH_AraC-typ_CS"/>
</dbReference>
<dbReference type="NCBIfam" id="NF007860">
    <property type="entry name" value="PRK10572.1"/>
    <property type="match status" value="1"/>
</dbReference>
<name>A0A3D9SC86_9BACL</name>
<dbReference type="GO" id="GO:0003700">
    <property type="term" value="F:DNA-binding transcription factor activity"/>
    <property type="evidence" value="ECO:0007669"/>
    <property type="project" value="InterPro"/>
</dbReference>
<dbReference type="PROSITE" id="PS00041">
    <property type="entry name" value="HTH_ARAC_FAMILY_1"/>
    <property type="match status" value="1"/>
</dbReference>
<dbReference type="InterPro" id="IPR018060">
    <property type="entry name" value="HTH_AraC"/>
</dbReference>
<reference evidence="5 6" key="1">
    <citation type="submission" date="2018-08" db="EMBL/GenBank/DDBJ databases">
        <title>Genomic Encyclopedia of Type Strains, Phase III (KMG-III): the genomes of soil and plant-associated and newly described type strains.</title>
        <authorList>
            <person name="Whitman W."/>
        </authorList>
    </citation>
    <scope>NUCLEOTIDE SEQUENCE [LARGE SCALE GENOMIC DNA]</scope>
    <source>
        <strain evidence="5 6">CGMCC 1.10966</strain>
    </source>
</reference>
<dbReference type="EMBL" id="QTTN01000009">
    <property type="protein sequence ID" value="REE87391.1"/>
    <property type="molecule type" value="Genomic_DNA"/>
</dbReference>
<organism evidence="5 6">
    <name type="scientific">Paenibacillus taihuensis</name>
    <dbReference type="NCBI Taxonomy" id="1156355"/>
    <lineage>
        <taxon>Bacteria</taxon>
        <taxon>Bacillati</taxon>
        <taxon>Bacillota</taxon>
        <taxon>Bacilli</taxon>
        <taxon>Bacillales</taxon>
        <taxon>Paenibacillaceae</taxon>
        <taxon>Paenibacillus</taxon>
    </lineage>
</organism>
<sequence length="276" mass="32390">MVRDHLGRDETPAPQPGILHMDHYDLPYGYSTFRLRGTKDWLIMYTISGQGIVLDGDHPLFSRSGDMILIPPNTPHLYYTAPGTNWEKMWCHFLPRPAWTDWLALPIPSNPITQLSIEQDESKQRIETAFKRLQHYSHSHYQVSTYREELALNALEEILLLTIGQTANPRSIDSRIREVQVYLQQHYAKECQIEHLAKLVCLSPSRLAHLFKEQVGETIIDWLIKLRMKHAERLIRFSPRNITEIAYEVGFHSPDYFTRKFKQFYSVSPTQFRKQL</sequence>
<protein>
    <submittedName>
        <fullName evidence="5">AraC family transcriptional regulator of arabinose operon</fullName>
    </submittedName>
</protein>
<keyword evidence="3" id="KW-0804">Transcription</keyword>
<dbReference type="Pfam" id="PF02311">
    <property type="entry name" value="AraC_binding"/>
    <property type="match status" value="1"/>
</dbReference>
<dbReference type="InterPro" id="IPR037923">
    <property type="entry name" value="HTH-like"/>
</dbReference>
<dbReference type="SUPFAM" id="SSF46689">
    <property type="entry name" value="Homeodomain-like"/>
    <property type="match status" value="2"/>
</dbReference>
<keyword evidence="2" id="KW-0238">DNA-binding</keyword>
<proteinExistence type="predicted"/>
<keyword evidence="1" id="KW-0805">Transcription regulation</keyword>
<dbReference type="Pfam" id="PF12833">
    <property type="entry name" value="HTH_18"/>
    <property type="match status" value="1"/>
</dbReference>
<dbReference type="SMART" id="SM00342">
    <property type="entry name" value="HTH_ARAC"/>
    <property type="match status" value="1"/>
</dbReference>
<evidence type="ECO:0000256" key="3">
    <source>
        <dbReference type="ARBA" id="ARBA00023163"/>
    </source>
</evidence>
<accession>A0A3D9SC86</accession>
<dbReference type="Gene3D" id="2.60.120.280">
    <property type="entry name" value="Regulatory protein AraC"/>
    <property type="match status" value="1"/>
</dbReference>
<comment type="caution">
    <text evidence="5">The sequence shown here is derived from an EMBL/GenBank/DDBJ whole genome shotgun (WGS) entry which is preliminary data.</text>
</comment>
<evidence type="ECO:0000313" key="6">
    <source>
        <dbReference type="Proteomes" id="UP000256304"/>
    </source>
</evidence>
<feature type="domain" description="HTH araC/xylS-type" evidence="4">
    <location>
        <begin position="177"/>
        <end position="275"/>
    </location>
</feature>
<dbReference type="SUPFAM" id="SSF51215">
    <property type="entry name" value="Regulatory protein AraC"/>
    <property type="match status" value="1"/>
</dbReference>
<evidence type="ECO:0000313" key="5">
    <source>
        <dbReference type="EMBL" id="REE87391.1"/>
    </source>
</evidence>
<evidence type="ECO:0000256" key="1">
    <source>
        <dbReference type="ARBA" id="ARBA00023015"/>
    </source>
</evidence>
<dbReference type="PRINTS" id="PR00032">
    <property type="entry name" value="HTHARAC"/>
</dbReference>
<dbReference type="Proteomes" id="UP000256304">
    <property type="component" value="Unassembled WGS sequence"/>
</dbReference>
<dbReference type="AlphaFoldDB" id="A0A3D9SC86"/>
<dbReference type="PANTHER" id="PTHR43280">
    <property type="entry name" value="ARAC-FAMILY TRANSCRIPTIONAL REGULATOR"/>
    <property type="match status" value="1"/>
</dbReference>
<dbReference type="GO" id="GO:0043565">
    <property type="term" value="F:sequence-specific DNA binding"/>
    <property type="evidence" value="ECO:0007669"/>
    <property type="project" value="InterPro"/>
</dbReference>
<keyword evidence="6" id="KW-1185">Reference proteome</keyword>
<dbReference type="InterPro" id="IPR009057">
    <property type="entry name" value="Homeodomain-like_sf"/>
</dbReference>
<dbReference type="PROSITE" id="PS01124">
    <property type="entry name" value="HTH_ARAC_FAMILY_2"/>
    <property type="match status" value="1"/>
</dbReference>
<dbReference type="InterPro" id="IPR020449">
    <property type="entry name" value="Tscrpt_reg_AraC-type_HTH"/>
</dbReference>
<evidence type="ECO:0000259" key="4">
    <source>
        <dbReference type="PROSITE" id="PS01124"/>
    </source>
</evidence>
<gene>
    <name evidence="5" type="ORF">A8990_10936</name>
</gene>
<dbReference type="InterPro" id="IPR003313">
    <property type="entry name" value="AraC-bd"/>
</dbReference>